<accession>A0A0E9X4S3</accession>
<proteinExistence type="predicted"/>
<sequence>MIYEYKVSPCAIKIKLVKFRVLYFWHRFHSIKYANFILAIHSHGQPLLAPHHFVLLQFFFYKWCCIDFY</sequence>
<dbReference type="EMBL" id="GBXM01011879">
    <property type="protein sequence ID" value="JAH96698.1"/>
    <property type="molecule type" value="Transcribed_RNA"/>
</dbReference>
<reference evidence="1" key="2">
    <citation type="journal article" date="2015" name="Fish Shellfish Immunol.">
        <title>Early steps in the European eel (Anguilla anguilla)-Vibrio vulnificus interaction in the gills: Role of the RtxA13 toxin.</title>
        <authorList>
            <person name="Callol A."/>
            <person name="Pajuelo D."/>
            <person name="Ebbesson L."/>
            <person name="Teles M."/>
            <person name="MacKenzie S."/>
            <person name="Amaro C."/>
        </authorList>
    </citation>
    <scope>NUCLEOTIDE SEQUENCE</scope>
</reference>
<organism evidence="1">
    <name type="scientific">Anguilla anguilla</name>
    <name type="common">European freshwater eel</name>
    <name type="synonym">Muraena anguilla</name>
    <dbReference type="NCBI Taxonomy" id="7936"/>
    <lineage>
        <taxon>Eukaryota</taxon>
        <taxon>Metazoa</taxon>
        <taxon>Chordata</taxon>
        <taxon>Craniata</taxon>
        <taxon>Vertebrata</taxon>
        <taxon>Euteleostomi</taxon>
        <taxon>Actinopterygii</taxon>
        <taxon>Neopterygii</taxon>
        <taxon>Teleostei</taxon>
        <taxon>Anguilliformes</taxon>
        <taxon>Anguillidae</taxon>
        <taxon>Anguilla</taxon>
    </lineage>
</organism>
<name>A0A0E9X4S3_ANGAN</name>
<dbReference type="AlphaFoldDB" id="A0A0E9X4S3"/>
<reference evidence="1" key="1">
    <citation type="submission" date="2014-11" db="EMBL/GenBank/DDBJ databases">
        <authorList>
            <person name="Amaro Gonzalez C."/>
        </authorList>
    </citation>
    <scope>NUCLEOTIDE SEQUENCE</scope>
</reference>
<protein>
    <submittedName>
        <fullName evidence="1">Uncharacterized protein</fullName>
    </submittedName>
</protein>
<evidence type="ECO:0000313" key="1">
    <source>
        <dbReference type="EMBL" id="JAH96698.1"/>
    </source>
</evidence>